<feature type="transmembrane region" description="Helical" evidence="1">
    <location>
        <begin position="44"/>
        <end position="62"/>
    </location>
</feature>
<protein>
    <submittedName>
        <fullName evidence="2">Uncharacterized protein</fullName>
    </submittedName>
</protein>
<keyword evidence="1" id="KW-1133">Transmembrane helix</keyword>
<dbReference type="Proteomes" id="UP001489897">
    <property type="component" value="Unassembled WGS sequence"/>
</dbReference>
<sequence length="507" mass="53607">MPTRRLLMRRRWCGVGIQPEFGAITASFTQQGWVNGWGVRQVELTIFGVIVFVAGLAALYVSYRGAIYGMAVFSLFGCTLALGLGGIGILPAQVFLAFFALRAFNLVGGKGFADAVAQGKPGFWLLCTCLWGVTGAILLPRLLSGATLVFPVDRSSQFILLQPLGPVSGNLSQTIYCIADVVVYCSMIAFLKYRGVYRTLANAIFLLAALDTLAGLIDIVAHAAGLDVLSAIKTAQFADLTGQEMAGLVRISGTFSETSGFAAFTLPLFVFCLNLWLVGYRPKLAGPLSTATGCLLLLSTSGTAYVGLGAYQFILLFSRPAVISRFATVRKQRLCVISACAGLLGVLYVIVFLPGVVKVLGDFVDAAVLSKAGSDSGVERMGWNAQGITNFFDTYGIGVGLGSIRASSFLVVLVASLGIVGVVCYGTFLGKSLLLPVPAHYPFTERAVCYAARHAMISTLIVASASLSVFELGTCFYIFAAAAGALSARVPRRVPARAAWAVRGAHE</sequence>
<feature type="transmembrane region" description="Helical" evidence="1">
    <location>
        <begin position="460"/>
        <end position="486"/>
    </location>
</feature>
<accession>A0ABU9RS91</accession>
<feature type="transmembrane region" description="Helical" evidence="1">
    <location>
        <begin position="292"/>
        <end position="314"/>
    </location>
</feature>
<evidence type="ECO:0000256" key="1">
    <source>
        <dbReference type="SAM" id="Phobius"/>
    </source>
</evidence>
<dbReference type="EMBL" id="JAYMRV010000005">
    <property type="protein sequence ID" value="MEM5422936.1"/>
    <property type="molecule type" value="Genomic_DNA"/>
</dbReference>
<keyword evidence="1" id="KW-0812">Transmembrane</keyword>
<evidence type="ECO:0000313" key="2">
    <source>
        <dbReference type="EMBL" id="MEM5422936.1"/>
    </source>
</evidence>
<feature type="transmembrane region" description="Helical" evidence="1">
    <location>
        <begin position="409"/>
        <end position="428"/>
    </location>
</feature>
<keyword evidence="1" id="KW-0472">Membrane</keyword>
<dbReference type="RefSeq" id="WP_342947756.1">
    <property type="nucleotide sequence ID" value="NZ_JAYMRV010000005.1"/>
</dbReference>
<feature type="transmembrane region" description="Helical" evidence="1">
    <location>
        <begin position="68"/>
        <end position="101"/>
    </location>
</feature>
<reference evidence="2 3" key="1">
    <citation type="submission" date="2024-01" db="EMBL/GenBank/DDBJ databases">
        <title>The diversity of rhizobia nodulating Mimosa spp. in eleven states of Brazil covering several biomes is determined by host plant, location, and edaphic factors.</title>
        <authorList>
            <person name="Rouws L."/>
            <person name="Barauna A."/>
            <person name="Beukes C."/>
            <person name="De Faria S.M."/>
            <person name="Gross E."/>
            <person name="Dos Reis Junior F.B."/>
            <person name="Simon M."/>
            <person name="Maluk M."/>
            <person name="Odee D.W."/>
            <person name="Kenicer G."/>
            <person name="Young J.P.W."/>
            <person name="Reis V.M."/>
            <person name="Zilli J."/>
            <person name="James E.K."/>
        </authorList>
    </citation>
    <scope>NUCLEOTIDE SEQUENCE [LARGE SCALE GENOMIC DNA]</scope>
    <source>
        <strain evidence="2 3">JPY167</strain>
    </source>
</reference>
<feature type="transmembrane region" description="Helical" evidence="1">
    <location>
        <begin position="261"/>
        <end position="280"/>
    </location>
</feature>
<comment type="caution">
    <text evidence="2">The sequence shown here is derived from an EMBL/GenBank/DDBJ whole genome shotgun (WGS) entry which is preliminary data.</text>
</comment>
<feature type="transmembrane region" description="Helical" evidence="1">
    <location>
        <begin position="334"/>
        <end position="353"/>
    </location>
</feature>
<evidence type="ECO:0000313" key="3">
    <source>
        <dbReference type="Proteomes" id="UP001489897"/>
    </source>
</evidence>
<gene>
    <name evidence="2" type="ORF">VSR73_17905</name>
</gene>
<name>A0ABU9RS91_9BURK</name>
<feature type="transmembrane region" description="Helical" evidence="1">
    <location>
        <begin position="173"/>
        <end position="191"/>
    </location>
</feature>
<organism evidence="2 3">
    <name type="scientific">Paraburkholderia ferrariae</name>
    <dbReference type="NCBI Taxonomy" id="386056"/>
    <lineage>
        <taxon>Bacteria</taxon>
        <taxon>Pseudomonadati</taxon>
        <taxon>Pseudomonadota</taxon>
        <taxon>Betaproteobacteria</taxon>
        <taxon>Burkholderiales</taxon>
        <taxon>Burkholderiaceae</taxon>
        <taxon>Paraburkholderia</taxon>
    </lineage>
</organism>
<feature type="transmembrane region" description="Helical" evidence="1">
    <location>
        <begin position="203"/>
        <end position="224"/>
    </location>
</feature>
<feature type="transmembrane region" description="Helical" evidence="1">
    <location>
        <begin position="122"/>
        <end position="143"/>
    </location>
</feature>
<keyword evidence="3" id="KW-1185">Reference proteome</keyword>
<proteinExistence type="predicted"/>